<gene>
    <name evidence="5" type="ORF">EXM22_05690</name>
</gene>
<evidence type="ECO:0000256" key="2">
    <source>
        <dbReference type="ARBA" id="ARBA00011901"/>
    </source>
</evidence>
<dbReference type="InterPro" id="IPR050695">
    <property type="entry name" value="N-acetylmuramoyl_amidase_3"/>
</dbReference>
<dbReference type="SUPFAM" id="SSF53187">
    <property type="entry name" value="Zn-dependent exopeptidases"/>
    <property type="match status" value="1"/>
</dbReference>
<dbReference type="CDD" id="cd02696">
    <property type="entry name" value="MurNAc-LAA"/>
    <property type="match status" value="1"/>
</dbReference>
<keyword evidence="6" id="KW-1185">Reference proteome</keyword>
<dbReference type="EMBL" id="CP036150">
    <property type="protein sequence ID" value="QEN07505.1"/>
    <property type="molecule type" value="Genomic_DNA"/>
</dbReference>
<dbReference type="Gene3D" id="3.40.630.40">
    <property type="entry name" value="Zn-dependent exopeptidases"/>
    <property type="match status" value="1"/>
</dbReference>
<dbReference type="Pfam" id="PF01520">
    <property type="entry name" value="Amidase_3"/>
    <property type="match status" value="1"/>
</dbReference>
<evidence type="ECO:0000259" key="4">
    <source>
        <dbReference type="SMART" id="SM00646"/>
    </source>
</evidence>
<accession>A0A5C1QHA3</accession>
<dbReference type="GO" id="GO:0030288">
    <property type="term" value="C:outer membrane-bounded periplasmic space"/>
    <property type="evidence" value="ECO:0007669"/>
    <property type="project" value="TreeGrafter"/>
</dbReference>
<dbReference type="EC" id="3.5.1.28" evidence="2"/>
<sequence>MLFISGMPLSGEAFRAVYGILIRTMRFIKLLITINICLLSSSLYAESMNHEELVAKTGARLLWDPAIKKGIFLKDKQSIAFMADESILLLNGRDVYYTAAIVYEKGVLKFSADTVDFISSFFLSENSRSTASQFRVAAIILDAGHGGRDSGATSSFPVDGIKVPLYEKNLVLDLTLALEEELSEKYTQKEIILTRTNDTYPTLEERVDLANSFNLQKGEGIIYISIHANASLNQKAQGFEIWYLPEDYRRQILNEEGHENRLDPVLNTLMEEEFTLESQKLAGYISENLKESLGETTPNRGIKEESWFVVRNAMMASVLIETGFITNNEETAKLRDPEYLMRLKNGIYNGIVDFVDFFENRYN</sequence>
<dbReference type="PANTHER" id="PTHR30404">
    <property type="entry name" value="N-ACETYLMURAMOYL-L-ALANINE AMIDASE"/>
    <property type="match status" value="1"/>
</dbReference>
<dbReference type="InterPro" id="IPR002508">
    <property type="entry name" value="MurNAc-LAA_cat"/>
</dbReference>
<dbReference type="KEGG" id="ock:EXM22_05690"/>
<comment type="catalytic activity">
    <reaction evidence="1">
        <text>Hydrolyzes the link between N-acetylmuramoyl residues and L-amino acid residues in certain cell-wall glycopeptides.</text>
        <dbReference type="EC" id="3.5.1.28"/>
    </reaction>
</comment>
<feature type="domain" description="MurNAc-LAA" evidence="4">
    <location>
        <begin position="210"/>
        <end position="352"/>
    </location>
</feature>
<keyword evidence="3" id="KW-0378">Hydrolase</keyword>
<name>A0A5C1QHA3_9SPIO</name>
<dbReference type="GO" id="GO:0008745">
    <property type="term" value="F:N-acetylmuramoyl-L-alanine amidase activity"/>
    <property type="evidence" value="ECO:0007669"/>
    <property type="project" value="UniProtKB-EC"/>
</dbReference>
<dbReference type="GO" id="GO:0009253">
    <property type="term" value="P:peptidoglycan catabolic process"/>
    <property type="evidence" value="ECO:0007669"/>
    <property type="project" value="InterPro"/>
</dbReference>
<dbReference type="Proteomes" id="UP000324209">
    <property type="component" value="Chromosome"/>
</dbReference>
<organism evidence="5 6">
    <name type="scientific">Oceanispirochaeta crateris</name>
    <dbReference type="NCBI Taxonomy" id="2518645"/>
    <lineage>
        <taxon>Bacteria</taxon>
        <taxon>Pseudomonadati</taxon>
        <taxon>Spirochaetota</taxon>
        <taxon>Spirochaetia</taxon>
        <taxon>Spirochaetales</taxon>
        <taxon>Spirochaetaceae</taxon>
        <taxon>Oceanispirochaeta</taxon>
    </lineage>
</organism>
<evidence type="ECO:0000256" key="1">
    <source>
        <dbReference type="ARBA" id="ARBA00001561"/>
    </source>
</evidence>
<dbReference type="PANTHER" id="PTHR30404:SF0">
    <property type="entry name" value="N-ACETYLMURAMOYL-L-ALANINE AMIDASE AMIC"/>
    <property type="match status" value="1"/>
</dbReference>
<reference evidence="5 6" key="1">
    <citation type="submission" date="2019-02" db="EMBL/GenBank/DDBJ databases">
        <title>Complete Genome Sequence and Methylome Analysis of free living Spirochaetas.</title>
        <authorList>
            <person name="Fomenkov A."/>
            <person name="Dubinina G."/>
            <person name="Leshcheva N."/>
            <person name="Mikheeva N."/>
            <person name="Grabovich M."/>
            <person name="Vincze T."/>
            <person name="Roberts R.J."/>
        </authorList>
    </citation>
    <scope>NUCLEOTIDE SEQUENCE [LARGE SCALE GENOMIC DNA]</scope>
    <source>
        <strain evidence="5 6">K2</strain>
    </source>
</reference>
<proteinExistence type="predicted"/>
<dbReference type="AlphaFoldDB" id="A0A5C1QHA3"/>
<dbReference type="SMART" id="SM00646">
    <property type="entry name" value="Ami_3"/>
    <property type="match status" value="1"/>
</dbReference>
<evidence type="ECO:0000313" key="5">
    <source>
        <dbReference type="EMBL" id="QEN07505.1"/>
    </source>
</evidence>
<evidence type="ECO:0000256" key="3">
    <source>
        <dbReference type="ARBA" id="ARBA00022801"/>
    </source>
</evidence>
<dbReference type="OrthoDB" id="9806267at2"/>
<protein>
    <recommendedName>
        <fullName evidence="2">N-acetylmuramoyl-L-alanine amidase</fullName>
        <ecNumber evidence="2">3.5.1.28</ecNumber>
    </recommendedName>
</protein>
<evidence type="ECO:0000313" key="6">
    <source>
        <dbReference type="Proteomes" id="UP000324209"/>
    </source>
</evidence>